<organism evidence="6 7">
    <name type="scientific">Elysia chlorotica</name>
    <name type="common">Eastern emerald elysia</name>
    <name type="synonym">Sea slug</name>
    <dbReference type="NCBI Taxonomy" id="188477"/>
    <lineage>
        <taxon>Eukaryota</taxon>
        <taxon>Metazoa</taxon>
        <taxon>Spiralia</taxon>
        <taxon>Lophotrochozoa</taxon>
        <taxon>Mollusca</taxon>
        <taxon>Gastropoda</taxon>
        <taxon>Heterobranchia</taxon>
        <taxon>Euthyneura</taxon>
        <taxon>Panpulmonata</taxon>
        <taxon>Sacoglossa</taxon>
        <taxon>Placobranchoidea</taxon>
        <taxon>Plakobranchidae</taxon>
        <taxon>Elysia</taxon>
    </lineage>
</organism>
<dbReference type="EMBL" id="RQTK01000966">
    <property type="protein sequence ID" value="RUS73199.1"/>
    <property type="molecule type" value="Genomic_DNA"/>
</dbReference>
<keyword evidence="3" id="KW-0597">Phosphoprotein</keyword>
<comment type="caution">
    <text evidence="6">The sequence shown here is derived from an EMBL/GenBank/DDBJ whole genome shotgun (WGS) entry which is preliminary data.</text>
</comment>
<feature type="region of interest" description="Disordered" evidence="5">
    <location>
        <begin position="66"/>
        <end position="98"/>
    </location>
</feature>
<feature type="compositionally biased region" description="Basic and acidic residues" evidence="5">
    <location>
        <begin position="301"/>
        <end position="310"/>
    </location>
</feature>
<evidence type="ECO:0000256" key="5">
    <source>
        <dbReference type="SAM" id="MobiDB-lite"/>
    </source>
</evidence>
<feature type="compositionally biased region" description="Basic and acidic residues" evidence="5">
    <location>
        <begin position="454"/>
        <end position="480"/>
    </location>
</feature>
<evidence type="ECO:0000256" key="4">
    <source>
        <dbReference type="ARBA" id="ARBA00023242"/>
    </source>
</evidence>
<comment type="similarity">
    <text evidence="2">Belongs to the UTP14 family.</text>
</comment>
<keyword evidence="7" id="KW-1185">Reference proteome</keyword>
<dbReference type="GO" id="GO:0032040">
    <property type="term" value="C:small-subunit processome"/>
    <property type="evidence" value="ECO:0007669"/>
    <property type="project" value="InterPro"/>
</dbReference>
<feature type="region of interest" description="Disordered" evidence="5">
    <location>
        <begin position="301"/>
        <end position="502"/>
    </location>
</feature>
<dbReference type="OrthoDB" id="277439at2759"/>
<dbReference type="InterPro" id="IPR006709">
    <property type="entry name" value="SSU_processome_Utp14"/>
</dbReference>
<gene>
    <name evidence="6" type="ORF">EGW08_019045</name>
</gene>
<sequence length="662" mass="76015">METDDADLFEESFDDEKVTEDVAVDEVAHEKLLNSLFAIDGKKRIKNNVRGISIQSGNFDLAVHSKRNEGKIKPQDLKLKGRDSSGNLKKPMSSMETEQAKRLIARETMKTEMTTWEPIVQEIRAAPQMIFSNRPHGVEMREAVQPSRFKPRSTLEKELFAALGQSEDVLNPNKELTKAEERALKAMSIKDAMAKRAELMRHQELLSRVQIRAKRVKKIKSKRYRKIMRKEKETAQRKELEKLQQTDPEAFVERLEQIDKSRMEERLTLKHRGGGKFSRLHKVYSKFDDATKDAMQEMLQKSRELTKKTENVSSSEDEEEEVPTLPEKSAGVDSDSDNEDETRTRKKHIETLKAINNKAGGWLSGSKSTFVYVDEHLPSQEPEALDLQEEKPTGSLDVLSPEANETEEKQSNSQDQSEQQEKVESSDIDTMVEDTTASDSKKTGRKQRKRKKRKADDTKSEDIQAQKLAKTKEGSVKEVFLETPLEEEAGEEEQLENDRDGDDSMVVTMEELFQDEDVVEQFSREKLAAEAKAGPKFEDTKLPGWGCWSGPDYKEEKRLTKKQKRAEAKAKLHGRREDKVKQPHVWLNPQRDDSVRKLQPKTVPFPYSSLQQYEASLRQPVSRDFVRETAFKLLTKPEVVTKLGHVIKPMNKEEVFKKKIAN</sequence>
<feature type="compositionally biased region" description="Basic residues" evidence="5">
    <location>
        <begin position="443"/>
        <end position="453"/>
    </location>
</feature>
<keyword evidence="4" id="KW-0539">Nucleus</keyword>
<dbReference type="PANTHER" id="PTHR14150">
    <property type="entry name" value="U3 SMALL NUCLEOLAR RNA-ASSOCIATED PROTEIN 14"/>
    <property type="match status" value="1"/>
</dbReference>
<evidence type="ECO:0000313" key="7">
    <source>
        <dbReference type="Proteomes" id="UP000271974"/>
    </source>
</evidence>
<evidence type="ECO:0000313" key="6">
    <source>
        <dbReference type="EMBL" id="RUS73199.1"/>
    </source>
</evidence>
<proteinExistence type="inferred from homology"/>
<comment type="subcellular location">
    <subcellularLocation>
        <location evidence="1">Nucleus</location>
        <location evidence="1">Nucleolus</location>
    </subcellularLocation>
</comment>
<feature type="compositionally biased region" description="Acidic residues" evidence="5">
    <location>
        <begin position="484"/>
        <end position="502"/>
    </location>
</feature>
<dbReference type="AlphaFoldDB" id="A0A433SVD1"/>
<evidence type="ECO:0000256" key="1">
    <source>
        <dbReference type="ARBA" id="ARBA00004604"/>
    </source>
</evidence>
<dbReference type="PANTHER" id="PTHR14150:SF12">
    <property type="entry name" value="U3 SMALL NUCLEOLAR RNA-ASSOCIATED PROTEIN 14 HOMOLOG A"/>
    <property type="match status" value="1"/>
</dbReference>
<protein>
    <submittedName>
        <fullName evidence="6">Uncharacterized protein</fullName>
    </submittedName>
</protein>
<accession>A0A433SVD1</accession>
<feature type="compositionally biased region" description="Basic and acidic residues" evidence="5">
    <location>
        <begin position="66"/>
        <end position="83"/>
    </location>
</feature>
<reference evidence="6 7" key="1">
    <citation type="submission" date="2019-01" db="EMBL/GenBank/DDBJ databases">
        <title>A draft genome assembly of the solar-powered sea slug Elysia chlorotica.</title>
        <authorList>
            <person name="Cai H."/>
            <person name="Li Q."/>
            <person name="Fang X."/>
            <person name="Li J."/>
            <person name="Curtis N.E."/>
            <person name="Altenburger A."/>
            <person name="Shibata T."/>
            <person name="Feng M."/>
            <person name="Maeda T."/>
            <person name="Schwartz J.A."/>
            <person name="Shigenobu S."/>
            <person name="Lundholm N."/>
            <person name="Nishiyama T."/>
            <person name="Yang H."/>
            <person name="Hasebe M."/>
            <person name="Li S."/>
            <person name="Pierce S.K."/>
            <person name="Wang J."/>
        </authorList>
    </citation>
    <scope>NUCLEOTIDE SEQUENCE [LARGE SCALE GENOMIC DNA]</scope>
    <source>
        <strain evidence="6">EC2010</strain>
        <tissue evidence="6">Whole organism of an adult</tissue>
    </source>
</reference>
<evidence type="ECO:0000256" key="3">
    <source>
        <dbReference type="ARBA" id="ARBA00022553"/>
    </source>
</evidence>
<dbReference type="Proteomes" id="UP000271974">
    <property type="component" value="Unassembled WGS sequence"/>
</dbReference>
<dbReference type="Pfam" id="PF04615">
    <property type="entry name" value="Utp14"/>
    <property type="match status" value="2"/>
</dbReference>
<dbReference type="GO" id="GO:0006364">
    <property type="term" value="P:rRNA processing"/>
    <property type="evidence" value="ECO:0007669"/>
    <property type="project" value="InterPro"/>
</dbReference>
<name>A0A433SVD1_ELYCH</name>
<evidence type="ECO:0000256" key="2">
    <source>
        <dbReference type="ARBA" id="ARBA00007774"/>
    </source>
</evidence>
<dbReference type="STRING" id="188477.A0A433SVD1"/>